<evidence type="ECO:0000313" key="1">
    <source>
        <dbReference type="EMBL" id="CAK5037019.1"/>
    </source>
</evidence>
<organism evidence="1 2">
    <name type="scientific">Meloidogyne enterolobii</name>
    <name type="common">Root-knot nematode worm</name>
    <name type="synonym">Meloidogyne mayaguensis</name>
    <dbReference type="NCBI Taxonomy" id="390850"/>
    <lineage>
        <taxon>Eukaryota</taxon>
        <taxon>Metazoa</taxon>
        <taxon>Ecdysozoa</taxon>
        <taxon>Nematoda</taxon>
        <taxon>Chromadorea</taxon>
        <taxon>Rhabditida</taxon>
        <taxon>Tylenchina</taxon>
        <taxon>Tylenchomorpha</taxon>
        <taxon>Tylenchoidea</taxon>
        <taxon>Meloidogynidae</taxon>
        <taxon>Meloidogyninae</taxon>
        <taxon>Meloidogyne</taxon>
    </lineage>
</organism>
<name>A0ACB0Y9N3_MELEN</name>
<keyword evidence="2" id="KW-1185">Reference proteome</keyword>
<proteinExistence type="predicted"/>
<dbReference type="EMBL" id="CAVMJV010000008">
    <property type="protein sequence ID" value="CAK5037019.1"/>
    <property type="molecule type" value="Genomic_DNA"/>
</dbReference>
<sequence length="421" mass="47087">MSKISLVLIPLLRKCTGMACPLSSSCLYTTLGTGNTCFIWIFNPFPLFNLERSLSKAVDKESSSYYSNLFSYWKTAYDRLYGQPEDFVPVTKRKSTRNEEIIKMQVLVEQLFNATDDADALNCAILLKNQLSLFPSCREAVLKIVGKDGRTLVDFLSDKIQNASLRDTVMHCLELCGYIRPIKSHGIRVLSIDGGGTRGVMALECLNAIEARMGGKKMHELFDLIVGVSTGAVIATLIGAKKMSIAEALQTYSEVSKKLFNYGIFGRISHTKKNSQLFEQILKEVHTNLILIFIILKEIGFDFSLLDSFSGPKLAIISCVVNNKPLMPFLFRNYEHPPTHSSHYRGSTKYKFWEAILASSAAPTYFKGDGGVLMNNPTAIALHEARQLWPRNHLQCIISVGNGRVMSKVDPEPEPYSWSKL</sequence>
<dbReference type="Proteomes" id="UP001497535">
    <property type="component" value="Unassembled WGS sequence"/>
</dbReference>
<comment type="caution">
    <text evidence="1">The sequence shown here is derived from an EMBL/GenBank/DDBJ whole genome shotgun (WGS) entry which is preliminary data.</text>
</comment>
<accession>A0ACB0Y9N3</accession>
<evidence type="ECO:0000313" key="2">
    <source>
        <dbReference type="Proteomes" id="UP001497535"/>
    </source>
</evidence>
<protein>
    <submittedName>
        <fullName evidence="1">Uncharacterized protein</fullName>
    </submittedName>
</protein>
<gene>
    <name evidence="1" type="ORF">MENTE1834_LOCUS9198</name>
</gene>
<reference evidence="1" key="1">
    <citation type="submission" date="2023-11" db="EMBL/GenBank/DDBJ databases">
        <authorList>
            <person name="Poullet M."/>
        </authorList>
    </citation>
    <scope>NUCLEOTIDE SEQUENCE</scope>
    <source>
        <strain evidence="1">E1834</strain>
    </source>
</reference>